<dbReference type="EC" id="4.1.3.34" evidence="3"/>
<gene>
    <name evidence="3" type="ORF">I4I82_05255</name>
</gene>
<proteinExistence type="inferred from homology"/>
<comment type="caution">
    <text evidence="3">The sequence shown here is derived from an EMBL/GenBank/DDBJ whole genome shotgun (WGS) entry which is preliminary data.</text>
</comment>
<protein>
    <submittedName>
        <fullName evidence="3">Citryl-CoA lyase</fullName>
        <ecNumber evidence="3">4.1.3.34</ecNumber>
    </submittedName>
</protein>
<dbReference type="PANTHER" id="PTHR11739">
    <property type="entry name" value="CITRATE SYNTHASE"/>
    <property type="match status" value="1"/>
</dbReference>
<evidence type="ECO:0000313" key="4">
    <source>
        <dbReference type="Proteomes" id="UP000694300"/>
    </source>
</evidence>
<dbReference type="GO" id="GO:0008816">
    <property type="term" value="F:citryl-CoA lyase activity"/>
    <property type="evidence" value="ECO:0007669"/>
    <property type="project" value="UniProtKB-EC"/>
</dbReference>
<dbReference type="NCBIfam" id="NF004868">
    <property type="entry name" value="PRK06224.1-5"/>
    <property type="match status" value="1"/>
</dbReference>
<accession>A0ABS6U4B8</accession>
<reference evidence="3 4" key="1">
    <citation type="submission" date="2020-11" db="EMBL/GenBank/DDBJ databases">
        <title>Pseudonocardia abyssalis sp. nov. and Pseudonocardia oceani sp. nov., description and phylogenomic analysis of two novel actinomycetes isolated from the deep Southern Ocean.</title>
        <authorList>
            <person name="Parra J."/>
        </authorList>
    </citation>
    <scope>NUCLEOTIDE SEQUENCE [LARGE SCALE GENOMIC DNA]</scope>
    <source>
        <strain evidence="4">KRD185</strain>
    </source>
</reference>
<dbReference type="Pfam" id="PF00285">
    <property type="entry name" value="Citrate_synt"/>
    <property type="match status" value="1"/>
</dbReference>
<organism evidence="3 4">
    <name type="scientific">Pseudonocardia oceani</name>
    <dbReference type="NCBI Taxonomy" id="2792013"/>
    <lineage>
        <taxon>Bacteria</taxon>
        <taxon>Bacillati</taxon>
        <taxon>Actinomycetota</taxon>
        <taxon>Actinomycetes</taxon>
        <taxon>Pseudonocardiales</taxon>
        <taxon>Pseudonocardiaceae</taxon>
        <taxon>Pseudonocardia</taxon>
    </lineage>
</organism>
<keyword evidence="4" id="KW-1185">Reference proteome</keyword>
<dbReference type="Proteomes" id="UP000694300">
    <property type="component" value="Unassembled WGS sequence"/>
</dbReference>
<evidence type="ECO:0000313" key="3">
    <source>
        <dbReference type="EMBL" id="MBW0127085.1"/>
    </source>
</evidence>
<evidence type="ECO:0000256" key="1">
    <source>
        <dbReference type="ARBA" id="ARBA00010566"/>
    </source>
</evidence>
<sequence length="253" mass="26011">MTTQHQPATPDTIIVAGHDLVDELIGKWRFADVVSLMLTGGAAPSPGESTMIDAILVTFADHGVTPSSIAARLTLLGAPESFQAAVSAGLCGAGTHYLGTMEETARLLQREVAAGSDATPSERARAIVTAARQARTPIPGLGHPEHKQGDPRTPALLALAERGGLRGAHVDTLMQIPTALQEAGGPWLPVNAAGITGAIVSDMGHPPTFGRGLAIIARAAGLVGQLLDEQRAPSAQGLWDALRKNPTSVEAGS</sequence>
<dbReference type="InterPro" id="IPR002020">
    <property type="entry name" value="Citrate_synthase"/>
</dbReference>
<dbReference type="PANTHER" id="PTHR11739:SF4">
    <property type="entry name" value="CITRATE SYNTHASE, PEROXISOMAL"/>
    <property type="match status" value="1"/>
</dbReference>
<name>A0ABS6U4B8_9PSEU</name>
<comment type="similarity">
    <text evidence="1">Belongs to the citrate synthase family.</text>
</comment>
<dbReference type="RefSeq" id="WP_218595361.1">
    <property type="nucleotide sequence ID" value="NZ_JADQDF010000001.1"/>
</dbReference>
<keyword evidence="3" id="KW-0456">Lyase</keyword>
<dbReference type="CDD" id="cd06100">
    <property type="entry name" value="CCL_ACL-C"/>
    <property type="match status" value="1"/>
</dbReference>
<keyword evidence="2" id="KW-0808">Transferase</keyword>
<evidence type="ECO:0000256" key="2">
    <source>
        <dbReference type="ARBA" id="ARBA00022679"/>
    </source>
</evidence>
<dbReference type="EMBL" id="JADQDF010000001">
    <property type="protein sequence ID" value="MBW0127085.1"/>
    <property type="molecule type" value="Genomic_DNA"/>
</dbReference>